<protein>
    <recommendedName>
        <fullName evidence="3">DUF4112 domain-containing protein</fullName>
    </recommendedName>
</protein>
<proteinExistence type="predicted"/>
<dbReference type="PANTHER" id="PTHR35519:SF2">
    <property type="entry name" value="PH DOMAIN PROTEIN"/>
    <property type="match status" value="1"/>
</dbReference>
<gene>
    <name evidence="2" type="ORF">AVDCRST_MAG11-17</name>
</gene>
<reference evidence="2" key="1">
    <citation type="submission" date="2020-02" db="EMBL/GenBank/DDBJ databases">
        <authorList>
            <person name="Meier V. D."/>
        </authorList>
    </citation>
    <scope>NUCLEOTIDE SEQUENCE</scope>
    <source>
        <strain evidence="2">AVDCRST_MAG11</strain>
    </source>
</reference>
<keyword evidence="1" id="KW-0472">Membrane</keyword>
<evidence type="ECO:0000256" key="1">
    <source>
        <dbReference type="SAM" id="Phobius"/>
    </source>
</evidence>
<feature type="transmembrane region" description="Helical" evidence="1">
    <location>
        <begin position="37"/>
        <end position="59"/>
    </location>
</feature>
<dbReference type="PANTHER" id="PTHR35519">
    <property type="entry name" value="MEMBRANE PROTEINS"/>
    <property type="match status" value="1"/>
</dbReference>
<feature type="transmembrane region" description="Helical" evidence="1">
    <location>
        <begin position="71"/>
        <end position="91"/>
    </location>
</feature>
<dbReference type="AlphaFoldDB" id="A0A6J4JWQ5"/>
<evidence type="ECO:0000313" key="2">
    <source>
        <dbReference type="EMBL" id="CAA9289596.1"/>
    </source>
</evidence>
<dbReference type="Pfam" id="PF13430">
    <property type="entry name" value="DUF4112"/>
    <property type="match status" value="1"/>
</dbReference>
<dbReference type="InterPro" id="IPR025187">
    <property type="entry name" value="DUF4112"/>
</dbReference>
<keyword evidence="1" id="KW-1133">Transmembrane helix</keyword>
<accession>A0A6J4JWQ5</accession>
<name>A0A6J4JWQ5_9BACT</name>
<keyword evidence="1" id="KW-0812">Transmembrane</keyword>
<evidence type="ECO:0008006" key="3">
    <source>
        <dbReference type="Google" id="ProtNLM"/>
    </source>
</evidence>
<dbReference type="EMBL" id="CADCTU010000004">
    <property type="protein sequence ID" value="CAA9289596.1"/>
    <property type="molecule type" value="Genomic_DNA"/>
</dbReference>
<organism evidence="2">
    <name type="scientific">uncultured Gemmatimonadaceae bacterium</name>
    <dbReference type="NCBI Taxonomy" id="246130"/>
    <lineage>
        <taxon>Bacteria</taxon>
        <taxon>Pseudomonadati</taxon>
        <taxon>Gemmatimonadota</taxon>
        <taxon>Gemmatimonadia</taxon>
        <taxon>Gemmatimonadales</taxon>
        <taxon>Gemmatimonadaceae</taxon>
        <taxon>environmental samples</taxon>
    </lineage>
</organism>
<feature type="transmembrane region" description="Helical" evidence="1">
    <location>
        <begin position="126"/>
        <end position="148"/>
    </location>
</feature>
<sequence>MPPPPTDPRLASLRTLARALDSAVGIPGTSLRVGGDALLGLVPVVGDLAGAALSGYVVLSAARMGVSKAVLARMVGNVGLDALVGAVPLLGDFFDVGWKANTRNVALLERALAEPAPVRRESGVRVAAVVVALLALAAAGVALSVWLVRAVIDLAR</sequence>